<reference evidence="1 2" key="1">
    <citation type="submission" date="2023-12" db="EMBL/GenBank/DDBJ databases">
        <title>Genome comparison identifies genes involved in endophytic behavior of Lysinibacillus irui and provides insights into its role as a plant-growth promoting bacterium.</title>
        <authorList>
            <person name="Hilario S."/>
            <person name="Matos I."/>
            <person name="Goncalves M.F.M."/>
            <person name="Pardo C.A."/>
            <person name="Santos M.J."/>
        </authorList>
    </citation>
    <scope>NUCLEOTIDE SEQUENCE [LARGE SCALE GENOMIC DNA]</scope>
    <source>
        <strain evidence="1 2">B3</strain>
    </source>
</reference>
<gene>
    <name evidence="1" type="ORF">U6C28_07450</name>
</gene>
<dbReference type="Gene3D" id="1.10.10.1150">
    <property type="entry name" value="Coenzyme PQQ synthesis protein D (PqqD)"/>
    <property type="match status" value="1"/>
</dbReference>
<dbReference type="EMBL" id="JAXUIA010000003">
    <property type="protein sequence ID" value="MEA0976134.1"/>
    <property type="molecule type" value="Genomic_DNA"/>
</dbReference>
<sequence>MRVKKSKFLLSYKEEDEYLIINIYTNQIYALDKFSSFIWEELDRTPIISDISRLIAKKTNEDILIIQKDLDGFLNSLSKGGLIKFV</sequence>
<dbReference type="RefSeq" id="WP_322611156.1">
    <property type="nucleotide sequence ID" value="NZ_JAXLNX010000006.1"/>
</dbReference>
<dbReference type="Pfam" id="PF05402">
    <property type="entry name" value="PqqD"/>
    <property type="match status" value="1"/>
</dbReference>
<proteinExistence type="predicted"/>
<dbReference type="InterPro" id="IPR008792">
    <property type="entry name" value="PQQD"/>
</dbReference>
<keyword evidence="2" id="KW-1185">Reference proteome</keyword>
<accession>A0ABU5NJC7</accession>
<name>A0ABU5NJC7_9BACI</name>
<protein>
    <submittedName>
        <fullName evidence="1">PqqD family protein</fullName>
    </submittedName>
</protein>
<comment type="caution">
    <text evidence="1">The sequence shown here is derived from an EMBL/GenBank/DDBJ whole genome shotgun (WGS) entry which is preliminary data.</text>
</comment>
<dbReference type="Proteomes" id="UP001289615">
    <property type="component" value="Unassembled WGS sequence"/>
</dbReference>
<organism evidence="1 2">
    <name type="scientific">Lysinibacillus irui</name>
    <dbReference type="NCBI Taxonomy" id="2998077"/>
    <lineage>
        <taxon>Bacteria</taxon>
        <taxon>Bacillati</taxon>
        <taxon>Bacillota</taxon>
        <taxon>Bacilli</taxon>
        <taxon>Bacillales</taxon>
        <taxon>Bacillaceae</taxon>
        <taxon>Lysinibacillus</taxon>
    </lineage>
</organism>
<dbReference type="InterPro" id="IPR041881">
    <property type="entry name" value="PqqD_sf"/>
</dbReference>
<evidence type="ECO:0000313" key="1">
    <source>
        <dbReference type="EMBL" id="MEA0976134.1"/>
    </source>
</evidence>
<evidence type="ECO:0000313" key="2">
    <source>
        <dbReference type="Proteomes" id="UP001289615"/>
    </source>
</evidence>